<keyword evidence="3" id="KW-1185">Reference proteome</keyword>
<dbReference type="PANTHER" id="PTHR18867">
    <property type="entry name" value="RAD50"/>
    <property type="match status" value="1"/>
</dbReference>
<dbReference type="PANTHER" id="PTHR18867:SF12">
    <property type="entry name" value="DNA REPAIR PROTEIN RAD50"/>
    <property type="match status" value="1"/>
</dbReference>
<dbReference type="GO" id="GO:0051880">
    <property type="term" value="F:G-quadruplex DNA binding"/>
    <property type="evidence" value="ECO:0007669"/>
    <property type="project" value="TreeGrafter"/>
</dbReference>
<dbReference type="EMBL" id="LWCA01000952">
    <property type="protein sequence ID" value="OAF66372.1"/>
    <property type="molecule type" value="Genomic_DNA"/>
</dbReference>
<evidence type="ECO:0000313" key="2">
    <source>
        <dbReference type="EMBL" id="OAF66372.1"/>
    </source>
</evidence>
<gene>
    <name evidence="2" type="ORF">A3Q56_05910</name>
</gene>
<sequence length="145" mass="16041">MKRKCIEAVTEIPLSIVTDIMSGDPSDIIICTGTENALTIGGIGLRGTVWDILYAYPISVLASVIIRLALAETFCSKHAFLTLDEPTSNLDHENMVAMAASLIQLLQNLSVRNNYQLVVISHDAEFIELLARNEGVHQYYYIQNS</sequence>
<dbReference type="Proteomes" id="UP000078046">
    <property type="component" value="Unassembled WGS sequence"/>
</dbReference>
<feature type="non-terminal residue" evidence="2">
    <location>
        <position position="145"/>
    </location>
</feature>
<dbReference type="AlphaFoldDB" id="A0A177AXY4"/>
<dbReference type="GO" id="GO:0007004">
    <property type="term" value="P:telomere maintenance via telomerase"/>
    <property type="evidence" value="ECO:0007669"/>
    <property type="project" value="TreeGrafter"/>
</dbReference>
<feature type="transmembrane region" description="Helical" evidence="1">
    <location>
        <begin position="52"/>
        <end position="70"/>
    </location>
</feature>
<dbReference type="InterPro" id="IPR027417">
    <property type="entry name" value="P-loop_NTPase"/>
</dbReference>
<comment type="caution">
    <text evidence="2">The sequence shown here is derived from an EMBL/GenBank/DDBJ whole genome shotgun (WGS) entry which is preliminary data.</text>
</comment>
<reference evidence="2 3" key="1">
    <citation type="submission" date="2016-04" db="EMBL/GenBank/DDBJ databases">
        <title>The genome of Intoshia linei affirms orthonectids as highly simplified spiralians.</title>
        <authorList>
            <person name="Mikhailov K.V."/>
            <person name="Slusarev G.S."/>
            <person name="Nikitin M.A."/>
            <person name="Logacheva M.D."/>
            <person name="Penin A."/>
            <person name="Aleoshin V."/>
            <person name="Panchin Y.V."/>
        </authorList>
    </citation>
    <scope>NUCLEOTIDE SEQUENCE [LARGE SCALE GENOMIC DNA]</scope>
    <source>
        <strain evidence="2">Intl2013</strain>
        <tissue evidence="2">Whole animal</tissue>
    </source>
</reference>
<evidence type="ECO:0008006" key="4">
    <source>
        <dbReference type="Google" id="ProtNLM"/>
    </source>
</evidence>
<keyword evidence="1" id="KW-0472">Membrane</keyword>
<dbReference type="GO" id="GO:0030870">
    <property type="term" value="C:Mre11 complex"/>
    <property type="evidence" value="ECO:0007669"/>
    <property type="project" value="TreeGrafter"/>
</dbReference>
<dbReference type="SUPFAM" id="SSF52540">
    <property type="entry name" value="P-loop containing nucleoside triphosphate hydrolases"/>
    <property type="match status" value="1"/>
</dbReference>
<evidence type="ECO:0000256" key="1">
    <source>
        <dbReference type="SAM" id="Phobius"/>
    </source>
</evidence>
<dbReference type="GO" id="GO:0043047">
    <property type="term" value="F:single-stranded telomeric DNA binding"/>
    <property type="evidence" value="ECO:0007669"/>
    <property type="project" value="TreeGrafter"/>
</dbReference>
<keyword evidence="1" id="KW-1133">Transmembrane helix</keyword>
<keyword evidence="1" id="KW-0812">Transmembrane</keyword>
<dbReference type="GO" id="GO:0006302">
    <property type="term" value="P:double-strand break repair"/>
    <property type="evidence" value="ECO:0007669"/>
    <property type="project" value="TreeGrafter"/>
</dbReference>
<accession>A0A177AXY4</accession>
<organism evidence="2 3">
    <name type="scientific">Intoshia linei</name>
    <dbReference type="NCBI Taxonomy" id="1819745"/>
    <lineage>
        <taxon>Eukaryota</taxon>
        <taxon>Metazoa</taxon>
        <taxon>Spiralia</taxon>
        <taxon>Lophotrochozoa</taxon>
        <taxon>Mesozoa</taxon>
        <taxon>Orthonectida</taxon>
        <taxon>Rhopaluridae</taxon>
        <taxon>Intoshia</taxon>
    </lineage>
</organism>
<protein>
    <recommendedName>
        <fullName evidence="4">RecF/RecN/SMC N-terminal domain-containing protein</fullName>
    </recommendedName>
</protein>
<proteinExistence type="predicted"/>
<dbReference type="GO" id="GO:0000722">
    <property type="term" value="P:telomere maintenance via recombination"/>
    <property type="evidence" value="ECO:0007669"/>
    <property type="project" value="TreeGrafter"/>
</dbReference>
<dbReference type="Gene3D" id="3.40.50.300">
    <property type="entry name" value="P-loop containing nucleotide triphosphate hydrolases"/>
    <property type="match status" value="1"/>
</dbReference>
<name>A0A177AXY4_9BILA</name>
<dbReference type="GO" id="GO:0070192">
    <property type="term" value="P:chromosome organization involved in meiotic cell cycle"/>
    <property type="evidence" value="ECO:0007669"/>
    <property type="project" value="TreeGrafter"/>
</dbReference>
<dbReference type="OrthoDB" id="18797at2759"/>
<dbReference type="GO" id="GO:0003691">
    <property type="term" value="F:double-stranded telomeric DNA binding"/>
    <property type="evidence" value="ECO:0007669"/>
    <property type="project" value="TreeGrafter"/>
</dbReference>
<dbReference type="GO" id="GO:0000794">
    <property type="term" value="C:condensed nuclear chromosome"/>
    <property type="evidence" value="ECO:0007669"/>
    <property type="project" value="TreeGrafter"/>
</dbReference>
<evidence type="ECO:0000313" key="3">
    <source>
        <dbReference type="Proteomes" id="UP000078046"/>
    </source>
</evidence>